<evidence type="ECO:0000313" key="3">
    <source>
        <dbReference type="Proteomes" id="UP001175228"/>
    </source>
</evidence>
<evidence type="ECO:0000256" key="1">
    <source>
        <dbReference type="SAM" id="MobiDB-lite"/>
    </source>
</evidence>
<feature type="non-terminal residue" evidence="2">
    <location>
        <position position="140"/>
    </location>
</feature>
<protein>
    <submittedName>
        <fullName evidence="2">Uncharacterized protein</fullName>
    </submittedName>
</protein>
<organism evidence="2 3">
    <name type="scientific">Armillaria luteobubalina</name>
    <dbReference type="NCBI Taxonomy" id="153913"/>
    <lineage>
        <taxon>Eukaryota</taxon>
        <taxon>Fungi</taxon>
        <taxon>Dikarya</taxon>
        <taxon>Basidiomycota</taxon>
        <taxon>Agaricomycotina</taxon>
        <taxon>Agaricomycetes</taxon>
        <taxon>Agaricomycetidae</taxon>
        <taxon>Agaricales</taxon>
        <taxon>Marasmiineae</taxon>
        <taxon>Physalacriaceae</taxon>
        <taxon>Armillaria</taxon>
    </lineage>
</organism>
<dbReference type="EMBL" id="JAUEPU010000039">
    <property type="protein sequence ID" value="KAK0488396.1"/>
    <property type="molecule type" value="Genomic_DNA"/>
</dbReference>
<accession>A0AA39TH16</accession>
<feature type="compositionally biased region" description="Polar residues" evidence="1">
    <location>
        <begin position="129"/>
        <end position="140"/>
    </location>
</feature>
<dbReference type="Proteomes" id="UP001175228">
    <property type="component" value="Unassembled WGS sequence"/>
</dbReference>
<reference evidence="2" key="1">
    <citation type="submission" date="2023-06" db="EMBL/GenBank/DDBJ databases">
        <authorList>
            <consortium name="Lawrence Berkeley National Laboratory"/>
            <person name="Ahrendt S."/>
            <person name="Sahu N."/>
            <person name="Indic B."/>
            <person name="Wong-Bajracharya J."/>
            <person name="Merenyi Z."/>
            <person name="Ke H.-M."/>
            <person name="Monk M."/>
            <person name="Kocsube S."/>
            <person name="Drula E."/>
            <person name="Lipzen A."/>
            <person name="Balint B."/>
            <person name="Henrissat B."/>
            <person name="Andreopoulos B."/>
            <person name="Martin F.M."/>
            <person name="Harder C.B."/>
            <person name="Rigling D."/>
            <person name="Ford K.L."/>
            <person name="Foster G.D."/>
            <person name="Pangilinan J."/>
            <person name="Papanicolaou A."/>
            <person name="Barry K."/>
            <person name="LaButti K."/>
            <person name="Viragh M."/>
            <person name="Koriabine M."/>
            <person name="Yan M."/>
            <person name="Riley R."/>
            <person name="Champramary S."/>
            <person name="Plett K.L."/>
            <person name="Tsai I.J."/>
            <person name="Slot J."/>
            <person name="Sipos G."/>
            <person name="Plett J."/>
            <person name="Nagy L.G."/>
            <person name="Grigoriev I.V."/>
        </authorList>
    </citation>
    <scope>NUCLEOTIDE SEQUENCE</scope>
    <source>
        <strain evidence="2">HWK02</strain>
    </source>
</reference>
<sequence length="140" mass="15545">GIIAYLIIASTTRSGIANLLGLLGTSSSHPSLCRIFRLQLRSSACCDWRSLRSKHSSCASEATRLVTLHLHVNLNVVDYCAEIPWKIITGSNLEFHWQGPMVSATQSTNLLPHTQDPRRSLPDGRQCPHLSSSRPLCQRR</sequence>
<gene>
    <name evidence="2" type="ORF">EDD18DRAFT_1190663</name>
</gene>
<evidence type="ECO:0000313" key="2">
    <source>
        <dbReference type="EMBL" id="KAK0488396.1"/>
    </source>
</evidence>
<name>A0AA39TH16_9AGAR</name>
<comment type="caution">
    <text evidence="2">The sequence shown here is derived from an EMBL/GenBank/DDBJ whole genome shotgun (WGS) entry which is preliminary data.</text>
</comment>
<feature type="region of interest" description="Disordered" evidence="1">
    <location>
        <begin position="108"/>
        <end position="140"/>
    </location>
</feature>
<proteinExistence type="predicted"/>
<keyword evidence="3" id="KW-1185">Reference proteome</keyword>
<dbReference type="AlphaFoldDB" id="A0AA39TH16"/>